<feature type="transmembrane region" description="Helical" evidence="8">
    <location>
        <begin position="6"/>
        <end position="23"/>
    </location>
</feature>
<feature type="transmembrane region" description="Helical" evidence="8">
    <location>
        <begin position="282"/>
        <end position="301"/>
    </location>
</feature>
<dbReference type="InterPro" id="IPR038770">
    <property type="entry name" value="Na+/solute_symporter_sf"/>
</dbReference>
<evidence type="ECO:0000256" key="4">
    <source>
        <dbReference type="ARBA" id="ARBA00022475"/>
    </source>
</evidence>
<dbReference type="OrthoDB" id="9798064at2"/>
<feature type="transmembrane region" description="Helical" evidence="8">
    <location>
        <begin position="187"/>
        <end position="210"/>
    </location>
</feature>
<feature type="transmembrane region" description="Helical" evidence="8">
    <location>
        <begin position="222"/>
        <end position="243"/>
    </location>
</feature>
<comment type="similarity">
    <text evidence="2">Belongs to the auxin efflux carrier (TC 2.A.69) family.</text>
</comment>
<keyword evidence="10" id="KW-1185">Reference proteome</keyword>
<sequence>MGGIVFSETVQLIFFMIIGMFLSKRGKYTASVNLFIGYLLTNVALPAAIINSFQVEKTPELLRMIRWTMVFSLVMLLLTLLFGFLISKILGKKGVLRRLWINCLLFSNILFIGIPIVDRLYGEEGLIVLVIYNTFTSLFLFTIGIMIFSNSREFKLKSLYTTPPIIASIIGYLLFKFGIVLPETINIFNSTLGGLTAPLAMIINGCLFVQNDFKKIIFNKDNLQFTIARVIGVPLFFILILQFFVKDPIILGVLTLVSAMPTGSLNAILAEEYAGEGAKVSQYIALTTIVSMVTLPMVMSFV</sequence>
<dbReference type="InterPro" id="IPR004776">
    <property type="entry name" value="Mem_transp_PIN-like"/>
</dbReference>
<dbReference type="RefSeq" id="WP_125983230.1">
    <property type="nucleotide sequence ID" value="NZ_NGJS01000002.1"/>
</dbReference>
<accession>A0A430A1K4</accession>
<dbReference type="Proteomes" id="UP000287857">
    <property type="component" value="Unassembled WGS sequence"/>
</dbReference>
<dbReference type="PANTHER" id="PTHR36838">
    <property type="entry name" value="AUXIN EFFLUX CARRIER FAMILY PROTEIN"/>
    <property type="match status" value="1"/>
</dbReference>
<dbReference type="EMBL" id="NGJS01000002">
    <property type="protein sequence ID" value="RSU00278.1"/>
    <property type="molecule type" value="Genomic_DNA"/>
</dbReference>
<dbReference type="Pfam" id="PF03547">
    <property type="entry name" value="Mem_trans"/>
    <property type="match status" value="1"/>
</dbReference>
<evidence type="ECO:0000256" key="8">
    <source>
        <dbReference type="SAM" id="Phobius"/>
    </source>
</evidence>
<organism evidence="9 10">
    <name type="scientific">Vagococcus vulneris</name>
    <dbReference type="NCBI Taxonomy" id="1977869"/>
    <lineage>
        <taxon>Bacteria</taxon>
        <taxon>Bacillati</taxon>
        <taxon>Bacillota</taxon>
        <taxon>Bacilli</taxon>
        <taxon>Lactobacillales</taxon>
        <taxon>Enterococcaceae</taxon>
        <taxon>Vagococcus</taxon>
    </lineage>
</organism>
<dbReference type="GO" id="GO:0005886">
    <property type="term" value="C:plasma membrane"/>
    <property type="evidence" value="ECO:0007669"/>
    <property type="project" value="UniProtKB-SubCell"/>
</dbReference>
<comment type="subcellular location">
    <subcellularLocation>
        <location evidence="1">Cell membrane</location>
        <topology evidence="1">Multi-pass membrane protein</topology>
    </subcellularLocation>
</comment>
<evidence type="ECO:0000256" key="2">
    <source>
        <dbReference type="ARBA" id="ARBA00010145"/>
    </source>
</evidence>
<comment type="caution">
    <text evidence="9">The sequence shown here is derived from an EMBL/GenBank/DDBJ whole genome shotgun (WGS) entry which is preliminary data.</text>
</comment>
<evidence type="ECO:0000256" key="1">
    <source>
        <dbReference type="ARBA" id="ARBA00004651"/>
    </source>
</evidence>
<feature type="transmembrane region" description="Helical" evidence="8">
    <location>
        <begin position="160"/>
        <end position="181"/>
    </location>
</feature>
<evidence type="ECO:0008006" key="11">
    <source>
        <dbReference type="Google" id="ProtNLM"/>
    </source>
</evidence>
<keyword evidence="7 8" id="KW-0472">Membrane</keyword>
<evidence type="ECO:0000256" key="3">
    <source>
        <dbReference type="ARBA" id="ARBA00022448"/>
    </source>
</evidence>
<keyword evidence="4" id="KW-1003">Cell membrane</keyword>
<evidence type="ECO:0000256" key="7">
    <source>
        <dbReference type="ARBA" id="ARBA00023136"/>
    </source>
</evidence>
<feature type="transmembrane region" description="Helical" evidence="8">
    <location>
        <begin position="99"/>
        <end position="117"/>
    </location>
</feature>
<name>A0A430A1K4_9ENTE</name>
<reference evidence="9 10" key="1">
    <citation type="submission" date="2017-05" db="EMBL/GenBank/DDBJ databases">
        <title>Vagococcus spp. assemblies.</title>
        <authorList>
            <person name="Gulvik C.A."/>
        </authorList>
    </citation>
    <scope>NUCLEOTIDE SEQUENCE [LARGE SCALE GENOMIC DNA]</scope>
    <source>
        <strain evidence="9 10">SS1995</strain>
    </source>
</reference>
<gene>
    <name evidence="9" type="ORF">CBF37_02985</name>
</gene>
<evidence type="ECO:0000313" key="10">
    <source>
        <dbReference type="Proteomes" id="UP000287857"/>
    </source>
</evidence>
<feature type="transmembrane region" description="Helical" evidence="8">
    <location>
        <begin position="129"/>
        <end position="148"/>
    </location>
</feature>
<protein>
    <recommendedName>
        <fullName evidence="11">Transporter</fullName>
    </recommendedName>
</protein>
<dbReference type="AlphaFoldDB" id="A0A430A1K4"/>
<evidence type="ECO:0000313" key="9">
    <source>
        <dbReference type="EMBL" id="RSU00278.1"/>
    </source>
</evidence>
<dbReference type="Gene3D" id="1.20.1530.20">
    <property type="match status" value="1"/>
</dbReference>
<proteinExistence type="inferred from homology"/>
<keyword evidence="6 8" id="KW-1133">Transmembrane helix</keyword>
<keyword evidence="5 8" id="KW-0812">Transmembrane</keyword>
<feature type="transmembrane region" description="Helical" evidence="8">
    <location>
        <begin position="65"/>
        <end position="87"/>
    </location>
</feature>
<evidence type="ECO:0000256" key="5">
    <source>
        <dbReference type="ARBA" id="ARBA00022692"/>
    </source>
</evidence>
<feature type="transmembrane region" description="Helical" evidence="8">
    <location>
        <begin position="249"/>
        <end position="270"/>
    </location>
</feature>
<dbReference type="PANTHER" id="PTHR36838:SF3">
    <property type="entry name" value="TRANSPORTER AUXIN EFFLUX CARRIER EC FAMILY"/>
    <property type="match status" value="1"/>
</dbReference>
<dbReference type="GO" id="GO:0055085">
    <property type="term" value="P:transmembrane transport"/>
    <property type="evidence" value="ECO:0007669"/>
    <property type="project" value="InterPro"/>
</dbReference>
<keyword evidence="3" id="KW-0813">Transport</keyword>
<feature type="transmembrane region" description="Helical" evidence="8">
    <location>
        <begin position="35"/>
        <end position="53"/>
    </location>
</feature>
<evidence type="ECO:0000256" key="6">
    <source>
        <dbReference type="ARBA" id="ARBA00022989"/>
    </source>
</evidence>